<keyword evidence="4 8" id="KW-0489">Methyltransferase</keyword>
<dbReference type="CDD" id="cd02440">
    <property type="entry name" value="AdoMet_MTases"/>
    <property type="match status" value="1"/>
</dbReference>
<evidence type="ECO:0000313" key="11">
    <source>
        <dbReference type="EMBL" id="RFA39536.1"/>
    </source>
</evidence>
<protein>
    <recommendedName>
        <fullName evidence="3 8">Malonyl-[acyl-carrier protein] O-methyltransferase</fullName>
        <shortName evidence="8">Malonyl-ACP O-methyltransferase</shortName>
        <ecNumber evidence="3 8">2.1.1.197</ecNumber>
    </recommendedName>
    <alternativeName>
        <fullName evidence="8">Biotin synthesis protein BioC</fullName>
    </alternativeName>
</protein>
<organism evidence="11 12">
    <name type="scientific">Alkalilimnicola ehrlichii</name>
    <dbReference type="NCBI Taxonomy" id="351052"/>
    <lineage>
        <taxon>Bacteria</taxon>
        <taxon>Pseudomonadati</taxon>
        <taxon>Pseudomonadota</taxon>
        <taxon>Gammaproteobacteria</taxon>
        <taxon>Chromatiales</taxon>
        <taxon>Ectothiorhodospiraceae</taxon>
        <taxon>Alkalilimnicola</taxon>
    </lineage>
</organism>
<comment type="catalytic activity">
    <reaction evidence="1 8">
        <text>malonyl-[ACP] + S-adenosyl-L-methionine = malonyl-[ACP] methyl ester + S-adenosyl-L-homocysteine</text>
        <dbReference type="Rhea" id="RHEA:17105"/>
        <dbReference type="Rhea" id="RHEA-COMP:9623"/>
        <dbReference type="Rhea" id="RHEA-COMP:9954"/>
        <dbReference type="ChEBI" id="CHEBI:57856"/>
        <dbReference type="ChEBI" id="CHEBI:59789"/>
        <dbReference type="ChEBI" id="CHEBI:78449"/>
        <dbReference type="ChEBI" id="CHEBI:78845"/>
        <dbReference type="EC" id="2.1.1.197"/>
    </reaction>
</comment>
<comment type="similarity">
    <text evidence="8">Belongs to the methyltransferase superfamily.</text>
</comment>
<dbReference type="AlphaFoldDB" id="A0A3E0X4S3"/>
<dbReference type="InterPro" id="IPR011814">
    <property type="entry name" value="BioC"/>
</dbReference>
<gene>
    <name evidence="8" type="primary">bioC</name>
    <name evidence="11" type="ORF">CAL65_01855</name>
</gene>
<dbReference type="OrthoDB" id="9760689at2"/>
<evidence type="ECO:0000256" key="2">
    <source>
        <dbReference type="ARBA" id="ARBA00004746"/>
    </source>
</evidence>
<evidence type="ECO:0000259" key="10">
    <source>
        <dbReference type="Pfam" id="PF08241"/>
    </source>
</evidence>
<dbReference type="PANTHER" id="PTHR13090:SF1">
    <property type="entry name" value="ARGININE-HYDROXYLASE NDUFAF5, MITOCHONDRIAL"/>
    <property type="match status" value="1"/>
</dbReference>
<keyword evidence="6 8" id="KW-0949">S-adenosyl-L-methionine</keyword>
<keyword evidence="5 8" id="KW-0808">Transferase</keyword>
<evidence type="ECO:0000256" key="1">
    <source>
        <dbReference type="ARBA" id="ARBA00000852"/>
    </source>
</evidence>
<accession>A0A3E0X4S3</accession>
<dbReference type="SUPFAM" id="SSF53335">
    <property type="entry name" value="S-adenosyl-L-methionine-dependent methyltransferases"/>
    <property type="match status" value="1"/>
</dbReference>
<dbReference type="InterPro" id="IPR029063">
    <property type="entry name" value="SAM-dependent_MTases_sf"/>
</dbReference>
<dbReference type="GO" id="GO:0102130">
    <property type="term" value="F:malonyl-CoA methyltransferase activity"/>
    <property type="evidence" value="ECO:0007669"/>
    <property type="project" value="UniProtKB-EC"/>
</dbReference>
<evidence type="ECO:0000256" key="4">
    <source>
        <dbReference type="ARBA" id="ARBA00022603"/>
    </source>
</evidence>
<evidence type="ECO:0000313" key="12">
    <source>
        <dbReference type="Proteomes" id="UP000256763"/>
    </source>
</evidence>
<comment type="pathway">
    <text evidence="2 8">Cofactor biosynthesis; biotin biosynthesis.</text>
</comment>
<dbReference type="GO" id="GO:0009102">
    <property type="term" value="P:biotin biosynthetic process"/>
    <property type="evidence" value="ECO:0007669"/>
    <property type="project" value="UniProtKB-UniRule"/>
</dbReference>
<proteinExistence type="inferred from homology"/>
<sequence length="292" mass="32645">MSELDNYRPEKAKLRDAFDRAASRYDEVAVLQREVGERLLGRLDLVTLQPERILDVGAGTGYAARALQKRYRKAEVIPLDIAPSMLRQAKRRGGFLRPLRCVCGDAEALPLASNSVDLVFSNFTLQWCHDLDRVFAEFQRVLRPGGLVMFSTLGPDTLTELRQSWSAVDDAVHVNAFIDMHDVGDALVRAHLAEPVMDVEHFTLTYDKVRDLMGDLKTLGAHNVSAGRRRGLTGKGALEKVYRAYERFRDAEGRLPATYEVVYGHGWGPDTLPQRPDATGAVRVPVSSLRRS</sequence>
<evidence type="ECO:0000256" key="6">
    <source>
        <dbReference type="ARBA" id="ARBA00022691"/>
    </source>
</evidence>
<dbReference type="RefSeq" id="WP_116300496.1">
    <property type="nucleotide sequence ID" value="NZ_NFZV01000001.1"/>
</dbReference>
<feature type="domain" description="Methyltransferase type 11" evidence="10">
    <location>
        <begin position="54"/>
        <end position="150"/>
    </location>
</feature>
<evidence type="ECO:0000256" key="3">
    <source>
        <dbReference type="ARBA" id="ARBA00012327"/>
    </source>
</evidence>
<dbReference type="EMBL" id="NFZW01000001">
    <property type="protein sequence ID" value="RFA39536.1"/>
    <property type="molecule type" value="Genomic_DNA"/>
</dbReference>
<evidence type="ECO:0000256" key="9">
    <source>
        <dbReference type="SAM" id="MobiDB-lite"/>
    </source>
</evidence>
<dbReference type="InterPro" id="IPR050602">
    <property type="entry name" value="Malonyl-ACP_OMT"/>
</dbReference>
<evidence type="ECO:0000256" key="5">
    <source>
        <dbReference type="ARBA" id="ARBA00022679"/>
    </source>
</evidence>
<keyword evidence="7 8" id="KW-0093">Biotin biosynthesis</keyword>
<dbReference type="UniPathway" id="UPA00078"/>
<dbReference type="PANTHER" id="PTHR13090">
    <property type="entry name" value="ARGININE-HYDROXYLASE NDUFAF5, MITOCHONDRIAL"/>
    <property type="match status" value="1"/>
</dbReference>
<evidence type="ECO:0000256" key="8">
    <source>
        <dbReference type="HAMAP-Rule" id="MF_00835"/>
    </source>
</evidence>
<dbReference type="GO" id="GO:0010340">
    <property type="term" value="F:carboxyl-O-methyltransferase activity"/>
    <property type="evidence" value="ECO:0007669"/>
    <property type="project" value="UniProtKB-UniRule"/>
</dbReference>
<reference evidence="12" key="1">
    <citation type="submission" date="2017-05" db="EMBL/GenBank/DDBJ databases">
        <authorList>
            <person name="Sharma S."/>
            <person name="Sidhu C."/>
            <person name="Pinnaka A.K."/>
        </authorList>
    </citation>
    <scope>NUCLEOTIDE SEQUENCE [LARGE SCALE GENOMIC DNA]</scope>
    <source>
        <strain evidence="12">AK93</strain>
    </source>
</reference>
<dbReference type="NCBIfam" id="TIGR02072">
    <property type="entry name" value="BioC"/>
    <property type="match status" value="1"/>
</dbReference>
<dbReference type="HAMAP" id="MF_00835">
    <property type="entry name" value="BioC"/>
    <property type="match status" value="1"/>
</dbReference>
<feature type="region of interest" description="Disordered" evidence="9">
    <location>
        <begin position="270"/>
        <end position="292"/>
    </location>
</feature>
<comment type="function">
    <text evidence="8">Converts the free carboxyl group of a malonyl-thioester to its methyl ester by transfer of a methyl group from S-adenosyl-L-methionine (SAM). It allows to synthesize pimeloyl-ACP via the fatty acid synthetic pathway.</text>
</comment>
<dbReference type="Pfam" id="PF08241">
    <property type="entry name" value="Methyltransf_11"/>
    <property type="match status" value="1"/>
</dbReference>
<dbReference type="Gene3D" id="3.40.50.150">
    <property type="entry name" value="Vaccinia Virus protein VP39"/>
    <property type="match status" value="1"/>
</dbReference>
<dbReference type="InterPro" id="IPR013216">
    <property type="entry name" value="Methyltransf_11"/>
</dbReference>
<dbReference type="GO" id="GO:0008757">
    <property type="term" value="F:S-adenosylmethionine-dependent methyltransferase activity"/>
    <property type="evidence" value="ECO:0007669"/>
    <property type="project" value="InterPro"/>
</dbReference>
<dbReference type="EC" id="2.1.1.197" evidence="3 8"/>
<dbReference type="Proteomes" id="UP000256763">
    <property type="component" value="Unassembled WGS sequence"/>
</dbReference>
<dbReference type="GO" id="GO:0032259">
    <property type="term" value="P:methylation"/>
    <property type="evidence" value="ECO:0007669"/>
    <property type="project" value="UniProtKB-KW"/>
</dbReference>
<name>A0A3E0X4S3_9GAMM</name>
<comment type="caution">
    <text evidence="11">The sequence shown here is derived from an EMBL/GenBank/DDBJ whole genome shotgun (WGS) entry which is preliminary data.</text>
</comment>
<evidence type="ECO:0000256" key="7">
    <source>
        <dbReference type="ARBA" id="ARBA00022756"/>
    </source>
</evidence>
<keyword evidence="12" id="KW-1185">Reference proteome</keyword>